<evidence type="ECO:0000313" key="8">
    <source>
        <dbReference type="EMBL" id="WWD22652.1"/>
    </source>
</evidence>
<keyword evidence="4" id="KW-0805">Transcription regulation</keyword>
<dbReference type="SUPFAM" id="SSF57701">
    <property type="entry name" value="Zn2/Cys6 DNA-binding domain"/>
    <property type="match status" value="1"/>
</dbReference>
<dbReference type="InterPro" id="IPR051615">
    <property type="entry name" value="Transcr_Regulatory_Elem"/>
</dbReference>
<dbReference type="Pfam" id="PF00172">
    <property type="entry name" value="Zn_clus"/>
    <property type="match status" value="1"/>
</dbReference>
<proteinExistence type="predicted"/>
<evidence type="ECO:0000256" key="2">
    <source>
        <dbReference type="ARBA" id="ARBA00022723"/>
    </source>
</evidence>
<evidence type="ECO:0000256" key="6">
    <source>
        <dbReference type="ARBA" id="ARBA00023163"/>
    </source>
</evidence>
<gene>
    <name evidence="8" type="ORF">CI109_107145</name>
</gene>
<dbReference type="KEGG" id="ksn:43587728"/>
<dbReference type="OrthoDB" id="2154091at2759"/>
<dbReference type="CDD" id="cd12148">
    <property type="entry name" value="fungal_TF_MHR"/>
    <property type="match status" value="1"/>
</dbReference>
<evidence type="ECO:0000256" key="4">
    <source>
        <dbReference type="ARBA" id="ARBA00023015"/>
    </source>
</evidence>
<dbReference type="Proteomes" id="UP000322225">
    <property type="component" value="Chromosome 14"/>
</dbReference>
<dbReference type="GO" id="GO:0005634">
    <property type="term" value="C:nucleus"/>
    <property type="evidence" value="ECO:0007669"/>
    <property type="project" value="UniProtKB-SubCell"/>
</dbReference>
<dbReference type="InterPro" id="IPR001138">
    <property type="entry name" value="Zn2Cys6_DnaBD"/>
</dbReference>
<dbReference type="PANTHER" id="PTHR31313">
    <property type="entry name" value="TY1 ENHANCER ACTIVATOR"/>
    <property type="match status" value="1"/>
</dbReference>
<dbReference type="Pfam" id="PF04082">
    <property type="entry name" value="Fungal_trans"/>
    <property type="match status" value="1"/>
</dbReference>
<evidence type="ECO:0000256" key="3">
    <source>
        <dbReference type="ARBA" id="ARBA00022833"/>
    </source>
</evidence>
<dbReference type="InterPro" id="IPR036864">
    <property type="entry name" value="Zn2-C6_fun-type_DNA-bd_sf"/>
</dbReference>
<evidence type="ECO:0000256" key="7">
    <source>
        <dbReference type="ARBA" id="ARBA00023242"/>
    </source>
</evidence>
<keyword evidence="7" id="KW-0539">Nucleus</keyword>
<accession>A0A5M6C1T1</accession>
<comment type="subcellular location">
    <subcellularLocation>
        <location evidence="1">Nucleus</location>
    </subcellularLocation>
</comment>
<organism evidence="8 9">
    <name type="scientific">Kwoniella shandongensis</name>
    <dbReference type="NCBI Taxonomy" id="1734106"/>
    <lineage>
        <taxon>Eukaryota</taxon>
        <taxon>Fungi</taxon>
        <taxon>Dikarya</taxon>
        <taxon>Basidiomycota</taxon>
        <taxon>Agaricomycotina</taxon>
        <taxon>Tremellomycetes</taxon>
        <taxon>Tremellales</taxon>
        <taxon>Cryptococcaceae</taxon>
        <taxon>Kwoniella</taxon>
    </lineage>
</organism>
<reference evidence="8" key="1">
    <citation type="submission" date="2017-08" db="EMBL/GenBank/DDBJ databases">
        <authorList>
            <person name="Cuomo C."/>
            <person name="Billmyre B."/>
            <person name="Heitman J."/>
        </authorList>
    </citation>
    <scope>NUCLEOTIDE SEQUENCE</scope>
    <source>
        <strain evidence="8">CBS 12478</strain>
    </source>
</reference>
<dbReference type="AlphaFoldDB" id="A0A5M6C1T1"/>
<dbReference type="RefSeq" id="XP_031862015.1">
    <property type="nucleotide sequence ID" value="XM_032003602.1"/>
</dbReference>
<name>A0A5M6C1T1_9TREE</name>
<dbReference type="SMART" id="SM00906">
    <property type="entry name" value="Fungal_trans"/>
    <property type="match status" value="1"/>
</dbReference>
<dbReference type="EMBL" id="CP144064">
    <property type="protein sequence ID" value="WWD22652.1"/>
    <property type="molecule type" value="Genomic_DNA"/>
</dbReference>
<evidence type="ECO:0000256" key="5">
    <source>
        <dbReference type="ARBA" id="ARBA00023125"/>
    </source>
</evidence>
<keyword evidence="3" id="KW-0862">Zinc</keyword>
<dbReference type="GO" id="GO:0006351">
    <property type="term" value="P:DNA-templated transcription"/>
    <property type="evidence" value="ECO:0007669"/>
    <property type="project" value="InterPro"/>
</dbReference>
<sequence length="742" mass="82235">MSSTSYDFSALLHSYQAALRSNSPDRLRSFVPTIHTHDTDVAPLPPSIFPPVVSLPPAINCLPSSSQPQREPLGTTTTVFDDLRDASGPSTYRIGSNEESTVNRRKTAHTRRACANCRSRKVKCDGRRPRCLSCTAGSLECTWTKESDRRCLPSMTEVTSLRAQNEAYQNKIENLERQLEAIRTQARITEDDDDRFESVETMINRLKIVDTDGGIRYYGPTSTFALLSEKGSPPQTTHITPGRYQPVLGSESSLSPDSDISLASVHPLQHLPEELDISIEEHDELLDLFDSYFAPWCLVADISAFRGDLQRTRGFTRTDAYSPLLHNAILGNAVRFSDSVDPRADVAFSTKAMEYALQECEKPMLSTVKGLLLLGTLQTIICREDLASLYFGMATSVAQSMGLHLNSAHLVRAGQLSQKQKQSRDSQFWSLYALDKLWSTALGRLPTLREFEVDEYVVDAKLDAVPWQPPRYRGMLQTVSRHPSYASTVFKETCKLLAIAGDINLRLYGITSFGEQSLKGSLASHFKTRLQDWKDQLPAGAHLAENPRDNATPALLLLHMYHWLLVILVVRPTSHGRLDHSSGDRSSIESSDQAAEAIVALLEVYDECIGLRYGPLTSTHIAYAAASVLLMSAVEAGATVERRQRKLASFDRCVTLIAKLRHIWAEQTVSILRDLREDWIPSHANNASTPGAGDSIVATTGVGDGGAGDMFGFLELFHDSLQPNPFHIPDLLHTFDYPSSQV</sequence>
<dbReference type="Gene3D" id="4.10.240.10">
    <property type="entry name" value="Zn(2)-C6 fungal-type DNA-binding domain"/>
    <property type="match status" value="1"/>
</dbReference>
<protein>
    <submittedName>
        <fullName evidence="8">Uncharacterized protein</fullName>
    </submittedName>
</protein>
<dbReference type="PROSITE" id="PS50048">
    <property type="entry name" value="ZN2_CY6_FUNGAL_2"/>
    <property type="match status" value="1"/>
</dbReference>
<dbReference type="GeneID" id="43587728"/>
<dbReference type="GO" id="GO:0000981">
    <property type="term" value="F:DNA-binding transcription factor activity, RNA polymerase II-specific"/>
    <property type="evidence" value="ECO:0007669"/>
    <property type="project" value="InterPro"/>
</dbReference>
<dbReference type="GO" id="GO:0003677">
    <property type="term" value="F:DNA binding"/>
    <property type="evidence" value="ECO:0007669"/>
    <property type="project" value="UniProtKB-KW"/>
</dbReference>
<evidence type="ECO:0000313" key="9">
    <source>
        <dbReference type="Proteomes" id="UP000322225"/>
    </source>
</evidence>
<dbReference type="PROSITE" id="PS00463">
    <property type="entry name" value="ZN2_CY6_FUNGAL_1"/>
    <property type="match status" value="1"/>
</dbReference>
<keyword evidence="6" id="KW-0804">Transcription</keyword>
<dbReference type="PANTHER" id="PTHR31313:SF81">
    <property type="entry name" value="TY1 ENHANCER ACTIVATOR"/>
    <property type="match status" value="1"/>
</dbReference>
<dbReference type="CDD" id="cd00067">
    <property type="entry name" value="GAL4"/>
    <property type="match status" value="1"/>
</dbReference>
<keyword evidence="9" id="KW-1185">Reference proteome</keyword>
<reference evidence="8" key="2">
    <citation type="submission" date="2024-01" db="EMBL/GenBank/DDBJ databases">
        <title>Comparative genomics of Cryptococcus and Kwoniella reveals pathogenesis evolution and contrasting modes of karyotype evolution via chromosome fusion or intercentromeric recombination.</title>
        <authorList>
            <person name="Coelho M.A."/>
            <person name="David-Palma M."/>
            <person name="Shea T."/>
            <person name="Bowers K."/>
            <person name="McGinley-Smith S."/>
            <person name="Mohammad A.W."/>
            <person name="Gnirke A."/>
            <person name="Yurkov A.M."/>
            <person name="Nowrousian M."/>
            <person name="Sun S."/>
            <person name="Cuomo C.A."/>
            <person name="Heitman J."/>
        </authorList>
    </citation>
    <scope>NUCLEOTIDE SEQUENCE</scope>
    <source>
        <strain evidence="8">CBS 12478</strain>
    </source>
</reference>
<dbReference type="GO" id="GO:0008270">
    <property type="term" value="F:zinc ion binding"/>
    <property type="evidence" value="ECO:0007669"/>
    <property type="project" value="InterPro"/>
</dbReference>
<keyword evidence="5" id="KW-0238">DNA-binding</keyword>
<dbReference type="SMART" id="SM00066">
    <property type="entry name" value="GAL4"/>
    <property type="match status" value="1"/>
</dbReference>
<keyword evidence="2" id="KW-0479">Metal-binding</keyword>
<evidence type="ECO:0000256" key="1">
    <source>
        <dbReference type="ARBA" id="ARBA00004123"/>
    </source>
</evidence>
<dbReference type="InterPro" id="IPR007219">
    <property type="entry name" value="XnlR_reg_dom"/>
</dbReference>